<evidence type="ECO:0000256" key="4">
    <source>
        <dbReference type="SAM" id="Phobius"/>
    </source>
</evidence>
<dbReference type="Gene3D" id="1.10.150.130">
    <property type="match status" value="1"/>
</dbReference>
<dbReference type="PANTHER" id="PTHR30349:SF90">
    <property type="entry name" value="TYROSINE RECOMBINASE XERD"/>
    <property type="match status" value="1"/>
</dbReference>
<dbReference type="InterPro" id="IPR044068">
    <property type="entry name" value="CB"/>
</dbReference>
<dbReference type="SUPFAM" id="SSF56349">
    <property type="entry name" value="DNA breaking-rejoining enzymes"/>
    <property type="match status" value="1"/>
</dbReference>
<evidence type="ECO:0000313" key="7">
    <source>
        <dbReference type="EMBL" id="MBM3317116.1"/>
    </source>
</evidence>
<dbReference type="InterPro" id="IPR002104">
    <property type="entry name" value="Integrase_catalytic"/>
</dbReference>
<keyword evidence="4" id="KW-0472">Membrane</keyword>
<comment type="caution">
    <text evidence="7">The sequence shown here is derived from an EMBL/GenBank/DDBJ whole genome shotgun (WGS) entry which is preliminary data.</text>
</comment>
<dbReference type="AlphaFoldDB" id="A0A938BQR9"/>
<keyword evidence="4" id="KW-1133">Transmembrane helix</keyword>
<proteinExistence type="predicted"/>
<dbReference type="Gene3D" id="1.10.443.10">
    <property type="entry name" value="Intergrase catalytic core"/>
    <property type="match status" value="1"/>
</dbReference>
<evidence type="ECO:0000259" key="6">
    <source>
        <dbReference type="PROSITE" id="PS51900"/>
    </source>
</evidence>
<dbReference type="EMBL" id="VGIY01000078">
    <property type="protein sequence ID" value="MBM3317116.1"/>
    <property type="molecule type" value="Genomic_DNA"/>
</dbReference>
<protein>
    <submittedName>
        <fullName evidence="7">Tyrosine-type recombinase/integrase</fullName>
    </submittedName>
</protein>
<keyword evidence="1 3" id="KW-0238">DNA-binding</keyword>
<gene>
    <name evidence="7" type="ORF">FJY75_04605</name>
</gene>
<accession>A0A938BQR9</accession>
<dbReference type="InterPro" id="IPR010998">
    <property type="entry name" value="Integrase_recombinase_N"/>
</dbReference>
<dbReference type="PROSITE" id="PS51898">
    <property type="entry name" value="TYR_RECOMBINASE"/>
    <property type="match status" value="1"/>
</dbReference>
<sequence length="306" mass="33365">MVPEWQNAPAPANVRPLIGEYVAYRRRYRGVAAATLIRDISTAEEFLVGLRSGGRAVARVRVSDIDGFVTQLALRLCPRTVADTCSSLRAFLRFLHATGRLHHDLAGVVAAPRVRRDDHPTRVLAWSDVRRLVRVAQGESAAARRSYAVLLLMATYGLGAAEVVALRLEDVDWAAAVLKVRRPKTGATLALPLLPAVAMAIAAYLRRGRPRQVTTRALFVSSPLPHRAMSTSAIRFLVRQHGRAAGISVPVGGHMLRHSHATRQIDTGANPKVVGDILGHRRPASTSVYIRVAWRRLRGVGLPVPA</sequence>
<evidence type="ECO:0000259" key="5">
    <source>
        <dbReference type="PROSITE" id="PS51898"/>
    </source>
</evidence>
<evidence type="ECO:0000313" key="8">
    <source>
        <dbReference type="Proteomes" id="UP000748308"/>
    </source>
</evidence>
<dbReference type="GO" id="GO:0003677">
    <property type="term" value="F:DNA binding"/>
    <property type="evidence" value="ECO:0007669"/>
    <property type="project" value="UniProtKB-UniRule"/>
</dbReference>
<evidence type="ECO:0000256" key="3">
    <source>
        <dbReference type="PROSITE-ProRule" id="PRU01248"/>
    </source>
</evidence>
<dbReference type="GO" id="GO:0006310">
    <property type="term" value="P:DNA recombination"/>
    <property type="evidence" value="ECO:0007669"/>
    <property type="project" value="UniProtKB-KW"/>
</dbReference>
<name>A0A938BQR9_UNCEI</name>
<evidence type="ECO:0000256" key="1">
    <source>
        <dbReference type="ARBA" id="ARBA00023125"/>
    </source>
</evidence>
<dbReference type="GO" id="GO:0015074">
    <property type="term" value="P:DNA integration"/>
    <property type="evidence" value="ECO:0007669"/>
    <property type="project" value="InterPro"/>
</dbReference>
<feature type="transmembrane region" description="Helical" evidence="4">
    <location>
        <begin position="147"/>
        <end position="166"/>
    </location>
</feature>
<dbReference type="Proteomes" id="UP000748308">
    <property type="component" value="Unassembled WGS sequence"/>
</dbReference>
<feature type="domain" description="Core-binding (CB)" evidence="6">
    <location>
        <begin position="12"/>
        <end position="96"/>
    </location>
</feature>
<dbReference type="InterPro" id="IPR013762">
    <property type="entry name" value="Integrase-like_cat_sf"/>
</dbReference>
<keyword evidence="2" id="KW-0233">DNA recombination</keyword>
<dbReference type="InterPro" id="IPR050090">
    <property type="entry name" value="Tyrosine_recombinase_XerCD"/>
</dbReference>
<dbReference type="Pfam" id="PF00589">
    <property type="entry name" value="Phage_integrase"/>
    <property type="match status" value="1"/>
</dbReference>
<keyword evidence="4" id="KW-0812">Transmembrane</keyword>
<evidence type="ECO:0000256" key="2">
    <source>
        <dbReference type="ARBA" id="ARBA00023172"/>
    </source>
</evidence>
<feature type="transmembrane region" description="Helical" evidence="4">
    <location>
        <begin position="186"/>
        <end position="205"/>
    </location>
</feature>
<reference evidence="7" key="1">
    <citation type="submission" date="2019-03" db="EMBL/GenBank/DDBJ databases">
        <title>Lake Tanganyika Metagenome-Assembled Genomes (MAGs).</title>
        <authorList>
            <person name="Tran P."/>
        </authorList>
    </citation>
    <scope>NUCLEOTIDE SEQUENCE</scope>
    <source>
        <strain evidence="7">M_DeepCast_400m_m2_100</strain>
    </source>
</reference>
<dbReference type="PANTHER" id="PTHR30349">
    <property type="entry name" value="PHAGE INTEGRASE-RELATED"/>
    <property type="match status" value="1"/>
</dbReference>
<feature type="domain" description="Tyr recombinase" evidence="5">
    <location>
        <begin position="119"/>
        <end position="302"/>
    </location>
</feature>
<organism evidence="7 8">
    <name type="scientific">Eiseniibacteriota bacterium</name>
    <dbReference type="NCBI Taxonomy" id="2212470"/>
    <lineage>
        <taxon>Bacteria</taxon>
        <taxon>Candidatus Eiseniibacteriota</taxon>
    </lineage>
</organism>
<dbReference type="PROSITE" id="PS51900">
    <property type="entry name" value="CB"/>
    <property type="match status" value="1"/>
</dbReference>
<dbReference type="InterPro" id="IPR011010">
    <property type="entry name" value="DNA_brk_join_enz"/>
</dbReference>